<evidence type="ECO:0000313" key="2">
    <source>
        <dbReference type="Proteomes" id="UP000821845"/>
    </source>
</evidence>
<keyword evidence="2" id="KW-1185">Reference proteome</keyword>
<name>A0ACB7SG51_HYAAI</name>
<gene>
    <name evidence="1" type="ORF">HPB50_026952</name>
</gene>
<dbReference type="Proteomes" id="UP000821845">
    <property type="component" value="Chromosome 5"/>
</dbReference>
<dbReference type="EMBL" id="CM023485">
    <property type="protein sequence ID" value="KAH6931674.1"/>
    <property type="molecule type" value="Genomic_DNA"/>
</dbReference>
<evidence type="ECO:0000313" key="1">
    <source>
        <dbReference type="EMBL" id="KAH6931674.1"/>
    </source>
</evidence>
<sequence>MFSRLYNAVRQHKRKIFFGVGLVGGAYLLNRYLQRKLRDWETKQTQSYIDQIKHQHHFENILQTSDNTILNLLEKVREPLLAVLETDSLLEKLKTRPANRIELWEEIKVRILTFALASVYAESLLASLVRVQLGVVGGYVFVNSQRAQQNSGGVLPALTNQDIHQRYLAQVQHFFENGIHELVRVIRDAVVAAFGHIALKERVGPADFAVGFDFVKKHVSRDSKKPLPGFLRMLLPPLEVEGDTDDVRVLNVMILETRDILETDDFAKVLGMCIDRGMTSLTNDVEACFQNMRAAERENGSGDQAECTAAAATSAVSTGFPMAKLLPVLRNSLVSGRQEGFLRAVLQEELLRSMIANVYEAFCQTEDADRINHNLAPLS</sequence>
<proteinExistence type="predicted"/>
<protein>
    <submittedName>
        <fullName evidence="1">Uncharacterized protein</fullName>
    </submittedName>
</protein>
<reference evidence="1" key="1">
    <citation type="submission" date="2020-05" db="EMBL/GenBank/DDBJ databases">
        <title>Large-scale comparative analyses of tick genomes elucidate their genetic diversity and vector capacities.</title>
        <authorList>
            <person name="Jia N."/>
            <person name="Wang J."/>
            <person name="Shi W."/>
            <person name="Du L."/>
            <person name="Sun Y."/>
            <person name="Zhan W."/>
            <person name="Jiang J."/>
            <person name="Wang Q."/>
            <person name="Zhang B."/>
            <person name="Ji P."/>
            <person name="Sakyi L.B."/>
            <person name="Cui X."/>
            <person name="Yuan T."/>
            <person name="Jiang B."/>
            <person name="Yang W."/>
            <person name="Lam T.T.-Y."/>
            <person name="Chang Q."/>
            <person name="Ding S."/>
            <person name="Wang X."/>
            <person name="Zhu J."/>
            <person name="Ruan X."/>
            <person name="Zhao L."/>
            <person name="Wei J."/>
            <person name="Que T."/>
            <person name="Du C."/>
            <person name="Cheng J."/>
            <person name="Dai P."/>
            <person name="Han X."/>
            <person name="Huang E."/>
            <person name="Gao Y."/>
            <person name="Liu J."/>
            <person name="Shao H."/>
            <person name="Ye R."/>
            <person name="Li L."/>
            <person name="Wei W."/>
            <person name="Wang X."/>
            <person name="Wang C."/>
            <person name="Yang T."/>
            <person name="Huo Q."/>
            <person name="Li W."/>
            <person name="Guo W."/>
            <person name="Chen H."/>
            <person name="Zhou L."/>
            <person name="Ni X."/>
            <person name="Tian J."/>
            <person name="Zhou Y."/>
            <person name="Sheng Y."/>
            <person name="Liu T."/>
            <person name="Pan Y."/>
            <person name="Xia L."/>
            <person name="Li J."/>
            <person name="Zhao F."/>
            <person name="Cao W."/>
        </authorList>
    </citation>
    <scope>NUCLEOTIDE SEQUENCE</scope>
    <source>
        <strain evidence="1">Hyas-2018</strain>
    </source>
</reference>
<comment type="caution">
    <text evidence="1">The sequence shown here is derived from an EMBL/GenBank/DDBJ whole genome shotgun (WGS) entry which is preliminary data.</text>
</comment>
<accession>A0ACB7SG51</accession>
<organism evidence="1 2">
    <name type="scientific">Hyalomma asiaticum</name>
    <name type="common">Tick</name>
    <dbReference type="NCBI Taxonomy" id="266040"/>
    <lineage>
        <taxon>Eukaryota</taxon>
        <taxon>Metazoa</taxon>
        <taxon>Ecdysozoa</taxon>
        <taxon>Arthropoda</taxon>
        <taxon>Chelicerata</taxon>
        <taxon>Arachnida</taxon>
        <taxon>Acari</taxon>
        <taxon>Parasitiformes</taxon>
        <taxon>Ixodida</taxon>
        <taxon>Ixodoidea</taxon>
        <taxon>Ixodidae</taxon>
        <taxon>Hyalomminae</taxon>
        <taxon>Hyalomma</taxon>
    </lineage>
</organism>